<dbReference type="RefSeq" id="XP_021833703.1">
    <property type="nucleotide sequence ID" value="XM_021978011.1"/>
</dbReference>
<feature type="compositionally biased region" description="Polar residues" evidence="1">
    <location>
        <begin position="103"/>
        <end position="117"/>
    </location>
</feature>
<feature type="region of interest" description="Disordered" evidence="1">
    <location>
        <begin position="61"/>
        <end position="172"/>
    </location>
</feature>
<feature type="compositionally biased region" description="Basic and acidic residues" evidence="1">
    <location>
        <begin position="118"/>
        <end position="142"/>
    </location>
</feature>
<dbReference type="Gene3D" id="1.20.5.650">
    <property type="entry name" value="Single helix bin"/>
    <property type="match status" value="1"/>
</dbReference>
<sequence length="172" mass="19723">MVAFKLFVRHLYEIAKVKQSDPYCQHDACGLEVVGYLNSKQAALFKRMIWEAMNKDYDKGKSRKRVKMAKKTDPAKKPKKAVKVSTVTDTKNGYAPAFEEGTKSNCGSLGDMQLSNEKNNRDDEFEHESNGYSKEAEARQGQDDDSYVANDKYNGYNYDDECNYDEECDFEE</sequence>
<evidence type="ECO:0000313" key="3">
    <source>
        <dbReference type="Proteomes" id="UP000515124"/>
    </source>
</evidence>
<dbReference type="InterPro" id="IPR011665">
    <property type="entry name" value="BRF1_TBP-bd_dom"/>
</dbReference>
<keyword evidence="3" id="KW-1185">Reference proteome</keyword>
<evidence type="ECO:0000256" key="1">
    <source>
        <dbReference type="SAM" id="MobiDB-lite"/>
    </source>
</evidence>
<dbReference type="KEGG" id="pavi:110773485"/>
<dbReference type="GeneID" id="110773485"/>
<proteinExistence type="predicted"/>
<dbReference type="Proteomes" id="UP000515124">
    <property type="component" value="Unplaced"/>
</dbReference>
<feature type="domain" description="Brf1 TBP-binding" evidence="2">
    <location>
        <begin position="32"/>
        <end position="87"/>
    </location>
</feature>
<reference evidence="4" key="1">
    <citation type="submission" date="2025-08" db="UniProtKB">
        <authorList>
            <consortium name="RefSeq"/>
        </authorList>
    </citation>
    <scope>IDENTIFICATION</scope>
</reference>
<name>A0A6P5U0X2_PRUAV</name>
<evidence type="ECO:0000259" key="2">
    <source>
        <dbReference type="Pfam" id="PF07741"/>
    </source>
</evidence>
<evidence type="ECO:0000313" key="4">
    <source>
        <dbReference type="RefSeq" id="XP_021833703.1"/>
    </source>
</evidence>
<feature type="compositionally biased region" description="Acidic residues" evidence="1">
    <location>
        <begin position="158"/>
        <end position="172"/>
    </location>
</feature>
<protein>
    <submittedName>
        <fullName evidence="4">Uncharacterized protein LOC110773485</fullName>
    </submittedName>
</protein>
<gene>
    <name evidence="4" type="primary">LOC110773485</name>
</gene>
<organism evidence="3 4">
    <name type="scientific">Prunus avium</name>
    <name type="common">Cherry</name>
    <name type="synonym">Cerasus avium</name>
    <dbReference type="NCBI Taxonomy" id="42229"/>
    <lineage>
        <taxon>Eukaryota</taxon>
        <taxon>Viridiplantae</taxon>
        <taxon>Streptophyta</taxon>
        <taxon>Embryophyta</taxon>
        <taxon>Tracheophyta</taxon>
        <taxon>Spermatophyta</taxon>
        <taxon>Magnoliopsida</taxon>
        <taxon>eudicotyledons</taxon>
        <taxon>Gunneridae</taxon>
        <taxon>Pentapetalae</taxon>
        <taxon>rosids</taxon>
        <taxon>fabids</taxon>
        <taxon>Rosales</taxon>
        <taxon>Rosaceae</taxon>
        <taxon>Amygdaloideae</taxon>
        <taxon>Amygdaleae</taxon>
        <taxon>Prunus</taxon>
    </lineage>
</organism>
<dbReference type="AlphaFoldDB" id="A0A6P5U0X2"/>
<dbReference type="Pfam" id="PF07741">
    <property type="entry name" value="BRF1"/>
    <property type="match status" value="1"/>
</dbReference>
<accession>A0A6P5U0X2</accession>